<organism evidence="2 3">
    <name type="scientific">Caenorhabditis bovis</name>
    <dbReference type="NCBI Taxonomy" id="2654633"/>
    <lineage>
        <taxon>Eukaryota</taxon>
        <taxon>Metazoa</taxon>
        <taxon>Ecdysozoa</taxon>
        <taxon>Nematoda</taxon>
        <taxon>Chromadorea</taxon>
        <taxon>Rhabditida</taxon>
        <taxon>Rhabditina</taxon>
        <taxon>Rhabditomorpha</taxon>
        <taxon>Rhabditoidea</taxon>
        <taxon>Rhabditidae</taxon>
        <taxon>Peloderinae</taxon>
        <taxon>Caenorhabditis</taxon>
    </lineage>
</organism>
<sequence>MSKASSSCWLFFALMVLAVSAKSKIKKIKTQVVNDCSVSCETSVCENDIQELSENIAAFVEEHATKVKTLTDIGMYLVKKGLRTRSQRFVKTIRAAALEQLKKVFRKFGGSFADIANKLSSLPGELPRIADKLKNEASSAARGVANDGIQKVNETIGSVGRVAHETLNEGKQKLGGVVDKMKKEAGGVVDKMKKEAGGVVDTVKKEAEDVLDKTKKKAEDIGKTGMEIVKDLGSTLTAWGK</sequence>
<protein>
    <submittedName>
        <fullName evidence="2">Uncharacterized protein</fullName>
    </submittedName>
</protein>
<evidence type="ECO:0000256" key="1">
    <source>
        <dbReference type="SAM" id="SignalP"/>
    </source>
</evidence>
<gene>
    <name evidence="2" type="ORF">CBOVIS_LOCUS8781</name>
</gene>
<name>A0A8S1F3Q4_9PELO</name>
<reference evidence="2 3" key="1">
    <citation type="submission" date="2020-04" db="EMBL/GenBank/DDBJ databases">
        <authorList>
            <person name="Laetsch R D."/>
            <person name="Stevens L."/>
            <person name="Kumar S."/>
            <person name="Blaxter L. M."/>
        </authorList>
    </citation>
    <scope>NUCLEOTIDE SEQUENCE [LARGE SCALE GENOMIC DNA]</scope>
</reference>
<dbReference type="Proteomes" id="UP000494206">
    <property type="component" value="Unassembled WGS sequence"/>
</dbReference>
<keyword evidence="3" id="KW-1185">Reference proteome</keyword>
<dbReference type="EMBL" id="CADEPM010000005">
    <property type="protein sequence ID" value="CAB3406757.1"/>
    <property type="molecule type" value="Genomic_DNA"/>
</dbReference>
<accession>A0A8S1F3Q4</accession>
<evidence type="ECO:0000313" key="2">
    <source>
        <dbReference type="EMBL" id="CAB3406757.1"/>
    </source>
</evidence>
<dbReference type="Gene3D" id="1.20.120.20">
    <property type="entry name" value="Apolipoprotein"/>
    <property type="match status" value="1"/>
</dbReference>
<feature type="signal peptide" evidence="1">
    <location>
        <begin position="1"/>
        <end position="21"/>
    </location>
</feature>
<dbReference type="SUPFAM" id="SSF58113">
    <property type="entry name" value="Apolipoprotein A-I"/>
    <property type="match status" value="1"/>
</dbReference>
<feature type="chain" id="PRO_5035928402" evidence="1">
    <location>
        <begin position="22"/>
        <end position="241"/>
    </location>
</feature>
<keyword evidence="1" id="KW-0732">Signal</keyword>
<dbReference type="AlphaFoldDB" id="A0A8S1F3Q4"/>
<comment type="caution">
    <text evidence="2">The sequence shown here is derived from an EMBL/GenBank/DDBJ whole genome shotgun (WGS) entry which is preliminary data.</text>
</comment>
<proteinExistence type="predicted"/>
<evidence type="ECO:0000313" key="3">
    <source>
        <dbReference type="Proteomes" id="UP000494206"/>
    </source>
</evidence>